<dbReference type="AlphaFoldDB" id="A0A5M6ZEE7"/>
<dbReference type="RefSeq" id="WP_150023438.1">
    <property type="nucleotide sequence ID" value="NZ_VWOJ01000003.1"/>
</dbReference>
<keyword evidence="1" id="KW-0472">Membrane</keyword>
<proteinExistence type="predicted"/>
<evidence type="ECO:0000313" key="2">
    <source>
        <dbReference type="EMBL" id="KAA5802187.1"/>
    </source>
</evidence>
<gene>
    <name evidence="2" type="ORF">F1654_10115</name>
</gene>
<comment type="caution">
    <text evidence="2">The sequence shown here is derived from an EMBL/GenBank/DDBJ whole genome shotgun (WGS) entry which is preliminary data.</text>
</comment>
<accession>A0A5M6ZEE7</accession>
<organism evidence="2 3">
    <name type="scientific">Alkalicaulis satelles</name>
    <dbReference type="NCBI Taxonomy" id="2609175"/>
    <lineage>
        <taxon>Bacteria</taxon>
        <taxon>Pseudomonadati</taxon>
        <taxon>Pseudomonadota</taxon>
        <taxon>Alphaproteobacteria</taxon>
        <taxon>Maricaulales</taxon>
        <taxon>Maricaulaceae</taxon>
        <taxon>Alkalicaulis</taxon>
    </lineage>
</organism>
<protein>
    <submittedName>
        <fullName evidence="2">Uncharacterized protein</fullName>
    </submittedName>
</protein>
<keyword evidence="1" id="KW-0812">Transmembrane</keyword>
<name>A0A5M6ZEE7_9PROT</name>
<evidence type="ECO:0000256" key="1">
    <source>
        <dbReference type="SAM" id="Phobius"/>
    </source>
</evidence>
<evidence type="ECO:0000313" key="3">
    <source>
        <dbReference type="Proteomes" id="UP000325122"/>
    </source>
</evidence>
<keyword evidence="3" id="KW-1185">Reference proteome</keyword>
<dbReference type="Proteomes" id="UP000325122">
    <property type="component" value="Unassembled WGS sequence"/>
</dbReference>
<keyword evidence="1" id="KW-1133">Transmembrane helix</keyword>
<feature type="transmembrane region" description="Helical" evidence="1">
    <location>
        <begin position="31"/>
        <end position="53"/>
    </location>
</feature>
<reference evidence="2 3" key="1">
    <citation type="submission" date="2019-09" db="EMBL/GenBank/DDBJ databases">
        <authorList>
            <person name="Kevbrin V."/>
            <person name="Grouzdev D.S."/>
        </authorList>
    </citation>
    <scope>NUCLEOTIDE SEQUENCE [LARGE SCALE GENOMIC DNA]</scope>
    <source>
        <strain evidence="2 3">G-192</strain>
    </source>
</reference>
<sequence>MMSVRVILLSASVLAGLGGLAAGAAFLIEGAVAQAVAFTWPGIAGAVAFALAAPGRQSEQA</sequence>
<dbReference type="EMBL" id="VWOJ01000003">
    <property type="protein sequence ID" value="KAA5802187.1"/>
    <property type="molecule type" value="Genomic_DNA"/>
</dbReference>